<keyword evidence="3" id="KW-1185">Reference proteome</keyword>
<reference evidence="2 3" key="1">
    <citation type="submission" date="2021-06" db="EMBL/GenBank/DDBJ databases">
        <authorList>
            <person name="Palmer J.M."/>
        </authorList>
    </citation>
    <scope>NUCLEOTIDE SEQUENCE [LARGE SCALE GENOMIC DNA]</scope>
    <source>
        <strain evidence="3">if_2019</strain>
        <tissue evidence="2">Muscle</tissue>
    </source>
</reference>
<evidence type="ECO:0000256" key="1">
    <source>
        <dbReference type="SAM" id="MobiDB-lite"/>
    </source>
</evidence>
<gene>
    <name evidence="2" type="ORF">ILYODFUR_028067</name>
</gene>
<accession>A0ABV0U931</accession>
<sequence>GQNPQPPVHERETRTSRVKHNPPATPLKAQDMLHRPTHPTAKRSPGPARGQSHRRKHCKKATTARQGLGTPPTPHPNPRGAPACWPPTFPHGTPRSKEIQAIPEESQNTTPST</sequence>
<feature type="compositionally biased region" description="Basic residues" evidence="1">
    <location>
        <begin position="51"/>
        <end position="62"/>
    </location>
</feature>
<evidence type="ECO:0000313" key="3">
    <source>
        <dbReference type="Proteomes" id="UP001482620"/>
    </source>
</evidence>
<feature type="non-terminal residue" evidence="2">
    <location>
        <position position="1"/>
    </location>
</feature>
<organism evidence="2 3">
    <name type="scientific">Ilyodon furcidens</name>
    <name type="common">goldbreast splitfin</name>
    <dbReference type="NCBI Taxonomy" id="33524"/>
    <lineage>
        <taxon>Eukaryota</taxon>
        <taxon>Metazoa</taxon>
        <taxon>Chordata</taxon>
        <taxon>Craniata</taxon>
        <taxon>Vertebrata</taxon>
        <taxon>Euteleostomi</taxon>
        <taxon>Actinopterygii</taxon>
        <taxon>Neopterygii</taxon>
        <taxon>Teleostei</taxon>
        <taxon>Neoteleostei</taxon>
        <taxon>Acanthomorphata</taxon>
        <taxon>Ovalentaria</taxon>
        <taxon>Atherinomorphae</taxon>
        <taxon>Cyprinodontiformes</taxon>
        <taxon>Goodeidae</taxon>
        <taxon>Ilyodon</taxon>
    </lineage>
</organism>
<feature type="compositionally biased region" description="Pro residues" evidence="1">
    <location>
        <begin position="71"/>
        <end position="89"/>
    </location>
</feature>
<protein>
    <submittedName>
        <fullName evidence="2">Uncharacterized protein</fullName>
    </submittedName>
</protein>
<evidence type="ECO:0000313" key="2">
    <source>
        <dbReference type="EMBL" id="MEQ2241699.1"/>
    </source>
</evidence>
<dbReference type="EMBL" id="JAHRIQ010061704">
    <property type="protein sequence ID" value="MEQ2241699.1"/>
    <property type="molecule type" value="Genomic_DNA"/>
</dbReference>
<feature type="region of interest" description="Disordered" evidence="1">
    <location>
        <begin position="1"/>
        <end position="113"/>
    </location>
</feature>
<dbReference type="Proteomes" id="UP001482620">
    <property type="component" value="Unassembled WGS sequence"/>
</dbReference>
<comment type="caution">
    <text evidence="2">The sequence shown here is derived from an EMBL/GenBank/DDBJ whole genome shotgun (WGS) entry which is preliminary data.</text>
</comment>
<proteinExistence type="predicted"/>
<name>A0ABV0U931_9TELE</name>